<dbReference type="Proteomes" id="UP000324853">
    <property type="component" value="Unassembled WGS sequence"/>
</dbReference>
<sequence>MQHVTGIAPLMAAIFKPFARKRDLDDDDHGFRLASKWDRSNERVLALGNPNLMSDSMQDYERMMLRTAKTGETRRKEGRPGLGWQSRLLKRRNSA</sequence>
<keyword evidence="3" id="KW-1185">Reference proteome</keyword>
<proteinExistence type="predicted"/>
<dbReference type="RefSeq" id="WP_148756679.1">
    <property type="nucleotide sequence ID" value="NZ_VSSR01000139.1"/>
</dbReference>
<evidence type="ECO:0000313" key="3">
    <source>
        <dbReference type="Proteomes" id="UP000324853"/>
    </source>
</evidence>
<evidence type="ECO:0000256" key="1">
    <source>
        <dbReference type="SAM" id="MobiDB-lite"/>
    </source>
</evidence>
<dbReference type="EMBL" id="VSSR01000139">
    <property type="protein sequence ID" value="TYL70337.1"/>
    <property type="molecule type" value="Genomic_DNA"/>
</dbReference>
<dbReference type="AlphaFoldDB" id="A0A5S4VX64"/>
<feature type="region of interest" description="Disordered" evidence="1">
    <location>
        <begin position="69"/>
        <end position="95"/>
    </location>
</feature>
<name>A0A5S4VX64_9BRAD</name>
<evidence type="ECO:0000313" key="2">
    <source>
        <dbReference type="EMBL" id="TYL70337.1"/>
    </source>
</evidence>
<protein>
    <submittedName>
        <fullName evidence="2">Uncharacterized protein</fullName>
    </submittedName>
</protein>
<accession>A0A5S4VX64</accession>
<reference evidence="2 3" key="1">
    <citation type="submission" date="2019-08" db="EMBL/GenBank/DDBJ databases">
        <title>Bradyrhizobium hipponensis sp. nov., a rhizobium isolated from a Lupinus angustifolius root nodule in Tunisia.</title>
        <authorList>
            <person name="Off K."/>
            <person name="Rejili M."/>
            <person name="Mars M."/>
            <person name="Brachmann A."/>
            <person name="Marin M."/>
        </authorList>
    </citation>
    <scope>NUCLEOTIDE SEQUENCE [LARGE SCALE GENOMIC DNA]</scope>
    <source>
        <strain evidence="2 3">CTAW11</strain>
    </source>
</reference>
<comment type="caution">
    <text evidence="2">The sequence shown here is derived from an EMBL/GenBank/DDBJ whole genome shotgun (WGS) entry which is preliminary data.</text>
</comment>
<feature type="compositionally biased region" description="Basic and acidic residues" evidence="1">
    <location>
        <begin position="69"/>
        <end position="79"/>
    </location>
</feature>
<organism evidence="2 3">
    <name type="scientific">Bradyrhizobium cytisi</name>
    <dbReference type="NCBI Taxonomy" id="515489"/>
    <lineage>
        <taxon>Bacteria</taxon>
        <taxon>Pseudomonadati</taxon>
        <taxon>Pseudomonadota</taxon>
        <taxon>Alphaproteobacteria</taxon>
        <taxon>Hyphomicrobiales</taxon>
        <taxon>Nitrobacteraceae</taxon>
        <taxon>Bradyrhizobium</taxon>
    </lineage>
</organism>
<gene>
    <name evidence="2" type="ORF">FXB38_41795</name>
</gene>